<dbReference type="EMBL" id="FBWC01000027">
    <property type="protein sequence ID" value="CUX59959.1"/>
    <property type="molecule type" value="Genomic_DNA"/>
</dbReference>
<dbReference type="GO" id="GO:0012505">
    <property type="term" value="C:endomembrane system"/>
    <property type="evidence" value="ECO:0007669"/>
    <property type="project" value="UniProtKB-SubCell"/>
</dbReference>
<evidence type="ECO:0000256" key="6">
    <source>
        <dbReference type="SAM" id="MobiDB-lite"/>
    </source>
</evidence>
<dbReference type="RefSeq" id="WP_003505858.1">
    <property type="nucleotide sequence ID" value="NZ_LT009731.1"/>
</dbReference>
<sequence length="431" mass="46398">MAAPEKTAGSDSGVTKAPGAPAIVGSDRQKILRAGFIPLVDASVLIAAAEFGFAEREGLSLDLVKDVSWANVRDRLAFRQFDIAHMLSPMPVASMLGLGSNPSPTITPFSLGRGGNAITLSTRLFARMKALTGLSETAGALENAQALKRVLDDMRARGEPPPTLGMTYPFSSHNYEFRYWLAAGGIHPDHDVKLVVVPPPLTSDALAAGAIDGFCVGAPWNIVAAERGVGRIVAAKQDLWPSAPEKVIGMRPEWAENQRETVGRLLTALDAAARWCDLAENHDQLSRALADPRYIGAPEGIIRRVLAGEFSIDSKGNRRVIDDYFIFHGGHANYPRQSQALWIYSQMIRWGQAELSRGGVEAALSAYRPDIYRAALGDANAPDDADIRIEGQEEQDRFVDGLVFDPADIEGYVNGFSVRTSAPFSSASGEA</sequence>
<evidence type="ECO:0000313" key="7">
    <source>
        <dbReference type="EMBL" id="CUX59959.1"/>
    </source>
</evidence>
<evidence type="ECO:0000256" key="2">
    <source>
        <dbReference type="ARBA" id="ARBA00022448"/>
    </source>
</evidence>
<dbReference type="Proteomes" id="UP000191897">
    <property type="component" value="Unassembled WGS sequence"/>
</dbReference>
<dbReference type="Pfam" id="PF13379">
    <property type="entry name" value="NMT1_2"/>
    <property type="match status" value="1"/>
</dbReference>
<keyword evidence="5" id="KW-0472">Membrane</keyword>
<dbReference type="Gene3D" id="3.40.190.10">
    <property type="entry name" value="Periplasmic binding protein-like II"/>
    <property type="match status" value="2"/>
</dbReference>
<name>A0A1S7RZT1_AGRTU</name>
<keyword evidence="3" id="KW-1003">Cell membrane</keyword>
<gene>
    <name evidence="7" type="ORF">AGR4C_Lc50382</name>
</gene>
<evidence type="ECO:0000256" key="1">
    <source>
        <dbReference type="ARBA" id="ARBA00004308"/>
    </source>
</evidence>
<dbReference type="CDD" id="cd13553">
    <property type="entry name" value="PBP2_NrtA_CpmA_like"/>
    <property type="match status" value="1"/>
</dbReference>
<feature type="region of interest" description="Disordered" evidence="6">
    <location>
        <begin position="1"/>
        <end position="20"/>
    </location>
</feature>
<evidence type="ECO:0000256" key="4">
    <source>
        <dbReference type="ARBA" id="ARBA00022519"/>
    </source>
</evidence>
<evidence type="ECO:0000256" key="3">
    <source>
        <dbReference type="ARBA" id="ARBA00022475"/>
    </source>
</evidence>
<dbReference type="PANTHER" id="PTHR30024">
    <property type="entry name" value="ALIPHATIC SULFONATES-BINDING PROTEIN-RELATED"/>
    <property type="match status" value="1"/>
</dbReference>
<protein>
    <submittedName>
        <fullName evidence="7">Putative nitrate transporter component, nrtA</fullName>
    </submittedName>
</protein>
<proteinExistence type="predicted"/>
<reference evidence="7 8" key="1">
    <citation type="submission" date="2016-01" db="EMBL/GenBank/DDBJ databases">
        <authorList>
            <person name="Oliw E.H."/>
        </authorList>
    </citation>
    <scope>NUCLEOTIDE SEQUENCE [LARGE SCALE GENOMIC DNA]</scope>
    <source>
        <strain evidence="7 8">Kerr 14</strain>
    </source>
</reference>
<comment type="subcellular location">
    <subcellularLocation>
        <location evidence="1">Endomembrane system</location>
    </subcellularLocation>
</comment>
<dbReference type="InterPro" id="IPR044527">
    <property type="entry name" value="NrtA/CpmA_ABC-bd_dom"/>
</dbReference>
<dbReference type="PANTHER" id="PTHR30024:SF43">
    <property type="entry name" value="BLL4572 PROTEIN"/>
    <property type="match status" value="1"/>
</dbReference>
<evidence type="ECO:0000256" key="5">
    <source>
        <dbReference type="ARBA" id="ARBA00023136"/>
    </source>
</evidence>
<organism evidence="7 8">
    <name type="scientific">Agrobacterium tumefaciens str. Kerr 14</name>
    <dbReference type="NCBI Taxonomy" id="1183424"/>
    <lineage>
        <taxon>Bacteria</taxon>
        <taxon>Pseudomonadati</taxon>
        <taxon>Pseudomonadota</taxon>
        <taxon>Alphaproteobacteria</taxon>
        <taxon>Hyphomicrobiales</taxon>
        <taxon>Rhizobiaceae</taxon>
        <taxon>Rhizobium/Agrobacterium group</taxon>
        <taxon>Agrobacterium</taxon>
        <taxon>Agrobacterium tumefaciens complex</taxon>
    </lineage>
</organism>
<keyword evidence="2" id="KW-0813">Transport</keyword>
<accession>A0A1S7RZT1</accession>
<dbReference type="SUPFAM" id="SSF53850">
    <property type="entry name" value="Periplasmic binding protein-like II"/>
    <property type="match status" value="1"/>
</dbReference>
<evidence type="ECO:0000313" key="8">
    <source>
        <dbReference type="Proteomes" id="UP000191897"/>
    </source>
</evidence>
<keyword evidence="4" id="KW-0997">Cell inner membrane</keyword>
<dbReference type="AlphaFoldDB" id="A0A1S7RZT1"/>